<feature type="signal peptide" evidence="2">
    <location>
        <begin position="1"/>
        <end position="29"/>
    </location>
</feature>
<evidence type="ECO:0000256" key="1">
    <source>
        <dbReference type="SAM" id="Coils"/>
    </source>
</evidence>
<feature type="domain" description="M23ase beta-sheet core" evidence="3">
    <location>
        <begin position="294"/>
        <end position="397"/>
    </location>
</feature>
<name>A0A2H0VFC8_9BACT</name>
<dbReference type="InterPro" id="IPR011055">
    <property type="entry name" value="Dup_hybrid_motif"/>
</dbReference>
<proteinExistence type="predicted"/>
<organism evidence="4 5">
    <name type="scientific">Candidatus Doudnabacteria bacterium CG10_big_fil_rev_8_21_14_0_10_41_10</name>
    <dbReference type="NCBI Taxonomy" id="1974551"/>
    <lineage>
        <taxon>Bacteria</taxon>
        <taxon>Candidatus Doudnaibacteriota</taxon>
    </lineage>
</organism>
<keyword evidence="2" id="KW-0732">Signal</keyword>
<dbReference type="Pfam" id="PF01551">
    <property type="entry name" value="Peptidase_M23"/>
    <property type="match status" value="1"/>
</dbReference>
<dbReference type="InterPro" id="IPR016047">
    <property type="entry name" value="M23ase_b-sheet_dom"/>
</dbReference>
<gene>
    <name evidence="4" type="ORF">COT91_03645</name>
</gene>
<dbReference type="GO" id="GO:0004222">
    <property type="term" value="F:metalloendopeptidase activity"/>
    <property type="evidence" value="ECO:0007669"/>
    <property type="project" value="TreeGrafter"/>
</dbReference>
<reference evidence="5" key="1">
    <citation type="submission" date="2017-09" db="EMBL/GenBank/DDBJ databases">
        <title>Depth-based differentiation of microbial function through sediment-hosted aquifers and enrichment of novel symbionts in the deep terrestrial subsurface.</title>
        <authorList>
            <person name="Probst A.J."/>
            <person name="Ladd B."/>
            <person name="Jarett J.K."/>
            <person name="Geller-Mcgrath D.E."/>
            <person name="Sieber C.M.K."/>
            <person name="Emerson J.B."/>
            <person name="Anantharaman K."/>
            <person name="Thomas B.C."/>
            <person name="Malmstrom R."/>
            <person name="Stieglmeier M."/>
            <person name="Klingl A."/>
            <person name="Woyke T."/>
            <person name="Ryan C.M."/>
            <person name="Banfield J.F."/>
        </authorList>
    </citation>
    <scope>NUCLEOTIDE SEQUENCE [LARGE SCALE GENOMIC DNA]</scope>
</reference>
<accession>A0A2H0VFC8</accession>
<evidence type="ECO:0000256" key="2">
    <source>
        <dbReference type="SAM" id="SignalP"/>
    </source>
</evidence>
<comment type="caution">
    <text evidence="4">The sequence shown here is derived from an EMBL/GenBank/DDBJ whole genome shotgun (WGS) entry which is preliminary data.</text>
</comment>
<protein>
    <recommendedName>
        <fullName evidence="3">M23ase beta-sheet core domain-containing protein</fullName>
    </recommendedName>
</protein>
<evidence type="ECO:0000313" key="4">
    <source>
        <dbReference type="EMBL" id="PIR96990.1"/>
    </source>
</evidence>
<evidence type="ECO:0000259" key="3">
    <source>
        <dbReference type="Pfam" id="PF01551"/>
    </source>
</evidence>
<feature type="coiled-coil region" evidence="1">
    <location>
        <begin position="33"/>
        <end position="109"/>
    </location>
</feature>
<dbReference type="Gene3D" id="2.70.70.10">
    <property type="entry name" value="Glucose Permease (Domain IIA)"/>
    <property type="match status" value="1"/>
</dbReference>
<dbReference type="SUPFAM" id="SSF51261">
    <property type="entry name" value="Duplicated hybrid motif"/>
    <property type="match status" value="1"/>
</dbReference>
<dbReference type="PANTHER" id="PTHR21666:SF270">
    <property type="entry name" value="MUREIN HYDROLASE ACTIVATOR ENVC"/>
    <property type="match status" value="1"/>
</dbReference>
<evidence type="ECO:0000313" key="5">
    <source>
        <dbReference type="Proteomes" id="UP000230557"/>
    </source>
</evidence>
<dbReference type="InterPro" id="IPR050570">
    <property type="entry name" value="Cell_wall_metabolism_enzyme"/>
</dbReference>
<feature type="chain" id="PRO_5013614661" description="M23ase beta-sheet core domain-containing protein" evidence="2">
    <location>
        <begin position="30"/>
        <end position="431"/>
    </location>
</feature>
<keyword evidence="1" id="KW-0175">Coiled coil</keyword>
<dbReference type="AlphaFoldDB" id="A0A2H0VFC8"/>
<dbReference type="Gene3D" id="6.10.250.3150">
    <property type="match status" value="1"/>
</dbReference>
<sequence length="431" mass="48133">MNSLKQKRNLLAILLALSLLLGSGAFVYAQDSVDDLESQKNEKRRQLLEIKEKINALQENVVEQRGKVASLNNELVLFDLQIQQTEQQIKALEAEVEFTNLEITGTLKEISLAEDQIETKKSLLTSLIRDIYEADQASPLELILANNNFSDFLNAVENTITFQEKNQELLSGLKTIKAELILKQEALESKKEELEILKLQAKETQNSLLAQAAQKQGLLSYTRGQEWRYQQLLSEVSEEEAQIQREIFDLDLNIRNQLGDKTLPTITGGLTWPMSGVLTQGYGNTGFTALGYSFHNGIDIAAPPNTPIRSVGDGVVYSTGTGNTAYGNWVVVKHTVDTDENGMRNIMVLYAHLNKISVSPGQGVLASDLIGLQGNTGNTTRLLYGPERGYHLHLTIFDEEGFGIKEGAYQDIYGPYRIPFGYSYDPFDFFQ</sequence>
<dbReference type="EMBL" id="PFAJ01000049">
    <property type="protein sequence ID" value="PIR96990.1"/>
    <property type="molecule type" value="Genomic_DNA"/>
</dbReference>
<dbReference type="PANTHER" id="PTHR21666">
    <property type="entry name" value="PEPTIDASE-RELATED"/>
    <property type="match status" value="1"/>
</dbReference>
<feature type="coiled-coil region" evidence="1">
    <location>
        <begin position="173"/>
        <end position="207"/>
    </location>
</feature>
<dbReference type="Proteomes" id="UP000230557">
    <property type="component" value="Unassembled WGS sequence"/>
</dbReference>
<dbReference type="CDD" id="cd12797">
    <property type="entry name" value="M23_peptidase"/>
    <property type="match status" value="1"/>
</dbReference>